<protein>
    <submittedName>
        <fullName evidence="7">Coproporphyrinogen III oxidase</fullName>
    </submittedName>
</protein>
<dbReference type="Pfam" id="PF04055">
    <property type="entry name" value="Radical_SAM"/>
    <property type="match status" value="1"/>
</dbReference>
<dbReference type="InterPro" id="IPR058240">
    <property type="entry name" value="rSAM_sf"/>
</dbReference>
<dbReference type="Proteomes" id="UP000062519">
    <property type="component" value="Chromosome 2"/>
</dbReference>
<dbReference type="GO" id="GO:0006779">
    <property type="term" value="P:porphyrin-containing compound biosynthetic process"/>
    <property type="evidence" value="ECO:0007669"/>
    <property type="project" value="TreeGrafter"/>
</dbReference>
<dbReference type="GO" id="GO:0051539">
    <property type="term" value="F:4 iron, 4 sulfur cluster binding"/>
    <property type="evidence" value="ECO:0007669"/>
    <property type="project" value="TreeGrafter"/>
</dbReference>
<dbReference type="SFLD" id="SFLDG01065">
    <property type="entry name" value="anaerobic_coproporphyrinogen-I"/>
    <property type="match status" value="1"/>
</dbReference>
<dbReference type="SFLD" id="SFLDG01082">
    <property type="entry name" value="B12-binding_domain_containing"/>
    <property type="match status" value="1"/>
</dbReference>
<keyword evidence="5" id="KW-0411">Iron-sulfur</keyword>
<evidence type="ECO:0000256" key="1">
    <source>
        <dbReference type="ARBA" id="ARBA00001966"/>
    </source>
</evidence>
<dbReference type="RefSeq" id="WP_059471048.1">
    <property type="nucleotide sequence ID" value="NZ_CP013387.1"/>
</dbReference>
<evidence type="ECO:0000256" key="5">
    <source>
        <dbReference type="ARBA" id="ARBA00023014"/>
    </source>
</evidence>
<dbReference type="KEGG" id="buu:WS70_27625"/>
<gene>
    <name evidence="7" type="ORF">WS70_27625</name>
</gene>
<dbReference type="EMBL" id="CP013387">
    <property type="protein sequence ID" value="AOJ05452.1"/>
    <property type="molecule type" value="Genomic_DNA"/>
</dbReference>
<dbReference type="InterPro" id="IPR006638">
    <property type="entry name" value="Elp3/MiaA/NifB-like_rSAM"/>
</dbReference>
<dbReference type="Gene3D" id="3.20.20.70">
    <property type="entry name" value="Aldolase class I"/>
    <property type="match status" value="1"/>
</dbReference>
<dbReference type="PANTHER" id="PTHR13932:SF5">
    <property type="entry name" value="RADICAL S-ADENOSYL METHIONINE DOMAIN-CONTAINING PROTEIN 1, MITOCHONDRIAL"/>
    <property type="match status" value="1"/>
</dbReference>
<dbReference type="InterPro" id="IPR007197">
    <property type="entry name" value="rSAM"/>
</dbReference>
<comment type="cofactor">
    <cofactor evidence="1">
        <name>[4Fe-4S] cluster</name>
        <dbReference type="ChEBI" id="CHEBI:49883"/>
    </cofactor>
</comment>
<dbReference type="InterPro" id="IPR013785">
    <property type="entry name" value="Aldolase_TIM"/>
</dbReference>
<keyword evidence="8" id="KW-1185">Reference proteome</keyword>
<keyword evidence="3" id="KW-0479">Metal-binding</keyword>
<dbReference type="PANTHER" id="PTHR13932">
    <property type="entry name" value="COPROPORPHYRINIGEN III OXIDASE"/>
    <property type="match status" value="1"/>
</dbReference>
<dbReference type="GO" id="GO:0003824">
    <property type="term" value="F:catalytic activity"/>
    <property type="evidence" value="ECO:0007669"/>
    <property type="project" value="InterPro"/>
</dbReference>
<feature type="domain" description="Radical SAM core" evidence="6">
    <location>
        <begin position="60"/>
        <end position="302"/>
    </location>
</feature>
<keyword evidence="2" id="KW-0949">S-adenosyl-L-methionine</keyword>
<dbReference type="SMART" id="SM00729">
    <property type="entry name" value="Elp3"/>
    <property type="match status" value="1"/>
</dbReference>
<evidence type="ECO:0000256" key="4">
    <source>
        <dbReference type="ARBA" id="ARBA00023004"/>
    </source>
</evidence>
<proteinExistence type="predicted"/>
<dbReference type="SFLD" id="SFLDS00029">
    <property type="entry name" value="Radical_SAM"/>
    <property type="match status" value="1"/>
</dbReference>
<reference evidence="7 8" key="1">
    <citation type="submission" date="2015-12" db="EMBL/GenBank/DDBJ databases">
        <title>Diversity of Burkholderia near neighbor genomes.</title>
        <authorList>
            <person name="Sahl J."/>
            <person name="Wagner D."/>
            <person name="Keim P."/>
        </authorList>
    </citation>
    <scope>NUCLEOTIDE SEQUENCE [LARGE SCALE GENOMIC DNA]</scope>
    <source>
        <strain evidence="7 8">BDU6</strain>
    </source>
</reference>
<accession>A0A1B4FP40</accession>
<evidence type="ECO:0000313" key="7">
    <source>
        <dbReference type="EMBL" id="AOJ05452.1"/>
    </source>
</evidence>
<dbReference type="CDD" id="cd01335">
    <property type="entry name" value="Radical_SAM"/>
    <property type="match status" value="1"/>
</dbReference>
<dbReference type="GO" id="GO:0005737">
    <property type="term" value="C:cytoplasm"/>
    <property type="evidence" value="ECO:0007669"/>
    <property type="project" value="TreeGrafter"/>
</dbReference>
<evidence type="ECO:0000256" key="3">
    <source>
        <dbReference type="ARBA" id="ARBA00022723"/>
    </source>
</evidence>
<dbReference type="SUPFAM" id="SSF102114">
    <property type="entry name" value="Radical SAM enzymes"/>
    <property type="match status" value="1"/>
</dbReference>
<evidence type="ECO:0000259" key="6">
    <source>
        <dbReference type="PROSITE" id="PS51918"/>
    </source>
</evidence>
<dbReference type="GO" id="GO:0046872">
    <property type="term" value="F:metal ion binding"/>
    <property type="evidence" value="ECO:0007669"/>
    <property type="project" value="UniProtKB-KW"/>
</dbReference>
<name>A0A1B4FP40_9BURK</name>
<dbReference type="PROSITE" id="PS51918">
    <property type="entry name" value="RADICAL_SAM"/>
    <property type="match status" value="1"/>
</dbReference>
<organism evidence="7 8">
    <name type="scientific">Burkholderia mayonis</name>
    <dbReference type="NCBI Taxonomy" id="1385591"/>
    <lineage>
        <taxon>Bacteria</taxon>
        <taxon>Pseudomonadati</taxon>
        <taxon>Pseudomonadota</taxon>
        <taxon>Betaproteobacteria</taxon>
        <taxon>Burkholderiales</taxon>
        <taxon>Burkholderiaceae</taxon>
        <taxon>Burkholderia</taxon>
        <taxon>pseudomallei group</taxon>
    </lineage>
</organism>
<dbReference type="AlphaFoldDB" id="A0A1B4FP40"/>
<sequence>MNVRACDFPETIEYEPNLGALLDRHPELQIERDDYNINVTANYGERLEPDALFERYKQHPGQGRPAHLYYHFPLCEYICHFCNYVKQLASPTSRGAQLDRWTDALIKESTLYAQQVPWVTGALIESFYIGGGTAAVLTPAHLKRILDHVRSTFHVTPECELNIEGNPDNFCDIDKVRALGDIGFNRFSVGVQSFTPEVNQFTNRGHTPDMSRQAILNLRSTGFPFNVDMMFGLPHQTPETVSEDLRTLVELRVPTITIYRLRNADRQSMGIGNRAVWNVPKVRNRLVEQGLFPTLGATYEMRERAVEHLVRNGYQPSPCGWWSLPGTYREGNIPRVSRNKWQRFDTMLAFGPGAYGWLAGADRSVIQTHNSSDISGYLHHMESSDTPPLAFGRLLTGNQAVGTALGFAYKSRQPIEIDRFKREYGVDLVEDEPFKTVFSELLSKGLIRSTDNGNAFLPTLNGEALHEEIISVYLHERIGSFTTAVCNKVA</sequence>
<evidence type="ECO:0000313" key="8">
    <source>
        <dbReference type="Proteomes" id="UP000062519"/>
    </source>
</evidence>
<evidence type="ECO:0000256" key="2">
    <source>
        <dbReference type="ARBA" id="ARBA00022691"/>
    </source>
</evidence>
<dbReference type="InterPro" id="IPR034505">
    <property type="entry name" value="Coproporphyrinogen-III_oxidase"/>
</dbReference>
<keyword evidence="4" id="KW-0408">Iron</keyword>